<keyword evidence="4 6" id="KW-1133">Transmembrane helix</keyword>
<dbReference type="GO" id="GO:0032153">
    <property type="term" value="C:cell division site"/>
    <property type="evidence" value="ECO:0007669"/>
    <property type="project" value="TreeGrafter"/>
</dbReference>
<dbReference type="InterPro" id="IPR001182">
    <property type="entry name" value="FtsW/RodA"/>
</dbReference>
<evidence type="ECO:0000256" key="3">
    <source>
        <dbReference type="ARBA" id="ARBA00022960"/>
    </source>
</evidence>
<dbReference type="Proteomes" id="UP000614469">
    <property type="component" value="Unassembled WGS sequence"/>
</dbReference>
<evidence type="ECO:0000256" key="4">
    <source>
        <dbReference type="ARBA" id="ARBA00022989"/>
    </source>
</evidence>
<feature type="transmembrane region" description="Helical" evidence="6">
    <location>
        <begin position="354"/>
        <end position="376"/>
    </location>
</feature>
<evidence type="ECO:0000256" key="1">
    <source>
        <dbReference type="ARBA" id="ARBA00004141"/>
    </source>
</evidence>
<evidence type="ECO:0000256" key="2">
    <source>
        <dbReference type="ARBA" id="ARBA00022692"/>
    </source>
</evidence>
<feature type="transmembrane region" description="Helical" evidence="6">
    <location>
        <begin position="323"/>
        <end position="342"/>
    </location>
</feature>
<dbReference type="GO" id="GO:0051301">
    <property type="term" value="P:cell division"/>
    <property type="evidence" value="ECO:0007669"/>
    <property type="project" value="InterPro"/>
</dbReference>
<feature type="transmembrane region" description="Helical" evidence="6">
    <location>
        <begin position="71"/>
        <end position="90"/>
    </location>
</feature>
<feature type="transmembrane region" description="Helical" evidence="6">
    <location>
        <begin position="430"/>
        <end position="448"/>
    </location>
</feature>
<evidence type="ECO:0000256" key="5">
    <source>
        <dbReference type="ARBA" id="ARBA00023136"/>
    </source>
</evidence>
<dbReference type="Gene3D" id="3.40.710.10">
    <property type="entry name" value="DD-peptidase/beta-lactamase superfamily"/>
    <property type="match status" value="1"/>
</dbReference>
<dbReference type="Gene3D" id="3.90.1310.10">
    <property type="entry name" value="Penicillin-binding protein 2a (Domain 2)"/>
    <property type="match status" value="1"/>
</dbReference>
<feature type="transmembrane region" description="Helical" evidence="6">
    <location>
        <begin position="127"/>
        <end position="149"/>
    </location>
</feature>
<accession>A0A8J6NK36</accession>
<dbReference type="InterPro" id="IPR012338">
    <property type="entry name" value="Beta-lactam/transpept-like"/>
</dbReference>
<keyword evidence="5 6" id="KW-0472">Membrane</keyword>
<feature type="transmembrane region" description="Helical" evidence="6">
    <location>
        <begin position="41"/>
        <end position="59"/>
    </location>
</feature>
<feature type="transmembrane region" description="Helical" evidence="6">
    <location>
        <begin position="191"/>
        <end position="209"/>
    </location>
</feature>
<dbReference type="Pfam" id="PF01098">
    <property type="entry name" value="FTSW_RODA_SPOVE"/>
    <property type="match status" value="1"/>
</dbReference>
<dbReference type="PANTHER" id="PTHR30474">
    <property type="entry name" value="CELL CYCLE PROTEIN"/>
    <property type="match status" value="1"/>
</dbReference>
<keyword evidence="3" id="KW-0133">Cell shape</keyword>
<dbReference type="GO" id="GO:0015648">
    <property type="term" value="F:lipid-linked peptidoglycan transporter activity"/>
    <property type="evidence" value="ECO:0007669"/>
    <property type="project" value="TreeGrafter"/>
</dbReference>
<feature type="transmembrane region" description="Helical" evidence="6">
    <location>
        <begin position="161"/>
        <end position="179"/>
    </location>
</feature>
<dbReference type="SUPFAM" id="SSF56601">
    <property type="entry name" value="beta-lactamase/transpeptidase-like"/>
    <property type="match status" value="1"/>
</dbReference>
<organism evidence="7 8">
    <name type="scientific">Candidatus Desulfolinea nitratireducens</name>
    <dbReference type="NCBI Taxonomy" id="2841698"/>
    <lineage>
        <taxon>Bacteria</taxon>
        <taxon>Bacillati</taxon>
        <taxon>Chloroflexota</taxon>
        <taxon>Anaerolineae</taxon>
        <taxon>Anaerolineales</taxon>
        <taxon>Anaerolineales incertae sedis</taxon>
        <taxon>Candidatus Desulfolinea</taxon>
    </lineage>
</organism>
<dbReference type="GO" id="GO:0008360">
    <property type="term" value="P:regulation of cell shape"/>
    <property type="evidence" value="ECO:0007669"/>
    <property type="project" value="UniProtKB-KW"/>
</dbReference>
<feature type="transmembrane region" description="Helical" evidence="6">
    <location>
        <begin position="239"/>
        <end position="257"/>
    </location>
</feature>
<dbReference type="AlphaFoldDB" id="A0A8J6NK36"/>
<reference evidence="7 8" key="1">
    <citation type="submission" date="2020-08" db="EMBL/GenBank/DDBJ databases">
        <title>Bridging the membrane lipid divide: bacteria of the FCB group superphylum have the potential to synthesize archaeal ether lipids.</title>
        <authorList>
            <person name="Villanueva L."/>
            <person name="Von Meijenfeldt F.A.B."/>
            <person name="Westbye A.B."/>
            <person name="Yadav S."/>
            <person name="Hopmans E.C."/>
            <person name="Dutilh B.E."/>
            <person name="Sinninghe Damste J.S."/>
        </authorList>
    </citation>
    <scope>NUCLEOTIDE SEQUENCE [LARGE SCALE GENOMIC DNA]</scope>
    <source>
        <strain evidence="7">NIOZ-UU36</strain>
    </source>
</reference>
<feature type="transmembrane region" description="Helical" evidence="6">
    <location>
        <begin position="96"/>
        <end position="115"/>
    </location>
</feature>
<evidence type="ECO:0000313" key="8">
    <source>
        <dbReference type="Proteomes" id="UP000614469"/>
    </source>
</evidence>
<name>A0A8J6NK36_9CHLR</name>
<dbReference type="GO" id="GO:0005886">
    <property type="term" value="C:plasma membrane"/>
    <property type="evidence" value="ECO:0007669"/>
    <property type="project" value="TreeGrafter"/>
</dbReference>
<feature type="transmembrane region" description="Helical" evidence="6">
    <location>
        <begin position="215"/>
        <end position="232"/>
    </location>
</feature>
<sequence length="776" mass="84836">MPKQIESRLLKLAALFLGLYSLILTISPAVRARNWDVDYLWMHWAGFALWAGLSWLVHARISKDAPDRDPYLFPLAALLSGWGLLSIWRLTPTFGLRQSLWLAVSSLILIIGLRWHSLLPTLRRYKYILLTSGLILTTLTLIFGANPLGVGPRLWLELGGIYLQPSEPLKLLLVIYLAAYLADHIPRKGNIFPLIFPTIILASLALLLLLFQRDLGAASIFIMLYASVLFLATGKKRVLFGNAAILQIVGLLGYYFIDIIHVRLAMWFSPWDDPSGRGYQIIQSLMAIANGGLFGRGPGLGSPGFVPVTHSDFIFASLAEETGLAGTIGLLTLIGMLLFRGFKITLDASTIFRRLLAAGLTAYLGIQSLLIIGGNLRLLPLTGVTLPFISYGGSSLLTSYLALLLLILISNDAGEAAPLPQPQPYHILSGILTLGLVSAALINGWWAIVRGPDLLSRSDNPRRALADRFVPRGNLFDRNNNPINITTGKSGEYSREYIYPDLASTVGYTHPTYGQAGLEAELDDYLRGLAGNPSTLIWWNHILYGQPPPGLDVRLSLDLDLQSRADESLGKHQGAVVLVNAESGEILAMASHPTFNANLLGEIGDDLLTDENSPLLNRATQGLYPLSLEFDALFSQSITHGIRLPVAETSKGYASPFQMAMIAAALSNEGIAQAPRLALAVNTPQNGWVILHAIGEPIEYFTSKETGQLITTFDSEDESYWQIISANNTEENSLTWLLAGTLSEWRGTPFGLAVLLEENNPKLAKEIARNLLGYAP</sequence>
<gene>
    <name evidence="7" type="ORF">H8E29_07870</name>
</gene>
<protein>
    <submittedName>
        <fullName evidence="7">FtsW/RodA/SpoVE family cell cycle protein</fullName>
    </submittedName>
</protein>
<dbReference type="EMBL" id="JACNJN010000092">
    <property type="protein sequence ID" value="MBC8335164.1"/>
    <property type="molecule type" value="Genomic_DNA"/>
</dbReference>
<comment type="caution">
    <text evidence="7">The sequence shown here is derived from an EMBL/GenBank/DDBJ whole genome shotgun (WGS) entry which is preliminary data.</text>
</comment>
<evidence type="ECO:0000256" key="6">
    <source>
        <dbReference type="SAM" id="Phobius"/>
    </source>
</evidence>
<dbReference type="PANTHER" id="PTHR30474:SF3">
    <property type="entry name" value="PEPTIDOGLYCAN GLYCOSYLTRANSFERASE RODA"/>
    <property type="match status" value="1"/>
</dbReference>
<evidence type="ECO:0000313" key="7">
    <source>
        <dbReference type="EMBL" id="MBC8335164.1"/>
    </source>
</evidence>
<proteinExistence type="predicted"/>
<feature type="transmembrane region" description="Helical" evidence="6">
    <location>
        <begin position="388"/>
        <end position="409"/>
    </location>
</feature>
<keyword evidence="2 6" id="KW-0812">Transmembrane</keyword>
<comment type="subcellular location">
    <subcellularLocation>
        <location evidence="1">Membrane</location>
        <topology evidence="1">Multi-pass membrane protein</topology>
    </subcellularLocation>
</comment>